<name>A0A085VA77_PSESX</name>
<gene>
    <name evidence="2" type="ORF">IV02_07795</name>
</gene>
<dbReference type="AlphaFoldDB" id="A0A085VA77"/>
<dbReference type="InterPro" id="IPR002711">
    <property type="entry name" value="HNH"/>
</dbReference>
<evidence type="ECO:0000313" key="2">
    <source>
        <dbReference type="EMBL" id="KFE52340.1"/>
    </source>
</evidence>
<reference evidence="2 3" key="1">
    <citation type="submission" date="2014-07" db="EMBL/GenBank/DDBJ databases">
        <title>Draft Genome Sequences of Environmental Pseudomonas syringae strains.</title>
        <authorList>
            <person name="Baltrus D.A."/>
            <person name="Berge O."/>
            <person name="Morris C."/>
        </authorList>
    </citation>
    <scope>NUCLEOTIDE SEQUENCE [LARGE SCALE GENOMIC DNA]</scope>
    <source>
        <strain evidence="2 3">CEB003</strain>
    </source>
</reference>
<dbReference type="GO" id="GO:0003676">
    <property type="term" value="F:nucleic acid binding"/>
    <property type="evidence" value="ECO:0007669"/>
    <property type="project" value="InterPro"/>
</dbReference>
<feature type="domain" description="HNH nuclease" evidence="1">
    <location>
        <begin position="155"/>
        <end position="213"/>
    </location>
</feature>
<comment type="caution">
    <text evidence="2">The sequence shown here is derived from an EMBL/GenBank/DDBJ whole genome shotgun (WGS) entry which is preliminary data.</text>
</comment>
<accession>A0A085VA77</accession>
<dbReference type="Pfam" id="PF01844">
    <property type="entry name" value="HNH"/>
    <property type="match status" value="1"/>
</dbReference>
<evidence type="ECO:0000259" key="1">
    <source>
        <dbReference type="SMART" id="SM00507"/>
    </source>
</evidence>
<organism evidence="2 3">
    <name type="scientific">Pseudomonas syringae</name>
    <dbReference type="NCBI Taxonomy" id="317"/>
    <lineage>
        <taxon>Bacteria</taxon>
        <taxon>Pseudomonadati</taxon>
        <taxon>Pseudomonadota</taxon>
        <taxon>Gammaproteobacteria</taxon>
        <taxon>Pseudomonadales</taxon>
        <taxon>Pseudomonadaceae</taxon>
        <taxon>Pseudomonas</taxon>
    </lineage>
</organism>
<keyword evidence="2" id="KW-0255">Endonuclease</keyword>
<dbReference type="InterPro" id="IPR003615">
    <property type="entry name" value="HNH_nuc"/>
</dbReference>
<dbReference type="Proteomes" id="UP000028643">
    <property type="component" value="Unassembled WGS sequence"/>
</dbReference>
<dbReference type="GO" id="GO:0008270">
    <property type="term" value="F:zinc ion binding"/>
    <property type="evidence" value="ECO:0007669"/>
    <property type="project" value="InterPro"/>
</dbReference>
<dbReference type="CDD" id="cd00085">
    <property type="entry name" value="HNHc"/>
    <property type="match status" value="1"/>
</dbReference>
<dbReference type="GO" id="GO:0004519">
    <property type="term" value="F:endonuclease activity"/>
    <property type="evidence" value="ECO:0007669"/>
    <property type="project" value="UniProtKB-KW"/>
</dbReference>
<keyword evidence="2" id="KW-0540">Nuclease</keyword>
<dbReference type="EMBL" id="JPQT01000097">
    <property type="protein sequence ID" value="KFE52340.1"/>
    <property type="molecule type" value="Genomic_DNA"/>
</dbReference>
<evidence type="ECO:0000313" key="3">
    <source>
        <dbReference type="Proteomes" id="UP000028643"/>
    </source>
</evidence>
<dbReference type="RefSeq" id="WP_020289073.1">
    <property type="nucleotide sequence ID" value="NZ_JPQT01000097.1"/>
</dbReference>
<dbReference type="SMART" id="SM00507">
    <property type="entry name" value="HNHc"/>
    <property type="match status" value="1"/>
</dbReference>
<sequence>MDTEKSNKDWSDLEIQAAVDAYLGMLKREQSGQPINKAYENRVLREGALATRTKGSVEFRMQNISTVLEGIDRDRIEGYKPAQNVGANVVRSILKALDAAQDNPTPEDYTPTADEITLEQRASKLEQKPLNKEPKGILQPKQTSAAAKSYVRDPEVRAWVRQHANGNCEGCGLKAPFEKDGRPFLEVHHVKHLAQNGSDRISNAVALCPNCHRRCHHSSDRDLFSLSLYERLGRLIKEE</sequence>
<keyword evidence="2" id="KW-0378">Hydrolase</keyword>
<proteinExistence type="predicted"/>
<dbReference type="PATRIC" id="fig|317.174.peg.1589"/>
<protein>
    <submittedName>
        <fullName evidence="2">HNH endonuclease</fullName>
    </submittedName>
</protein>
<dbReference type="Gene3D" id="1.10.30.50">
    <property type="match status" value="1"/>
</dbReference>